<evidence type="ECO:0000313" key="2">
    <source>
        <dbReference type="EMBL" id="ODV94691.1"/>
    </source>
</evidence>
<protein>
    <submittedName>
        <fullName evidence="2">Uncharacterized protein</fullName>
    </submittedName>
</protein>
<sequence length="458" mass="52805">MSRYPTLLNSSTFISLPSDDDEDFLMEELSVKGLVNVINNKIDNQLNKYLKICSYIRGLLLSVEGAKLSLKEILKIWEIRLLCLLFFSNNEPIELNLKNLKNEIILFKIDNVSILRKEVQLLIPELYKINKLRKQHGNSVSTDQFPSEVSISFKFLLLRLRYGPNISFINEYYNQLWILRSRYIQIDDDNEKIEINKSMENLSFSISSILIARQEYLTANNFIISIIFEIESSNNNNNNNNDNAIIGLKYISNLMLLSSIVSIMKINKEKQVQSPKILQSTSSFSKQDQDQDKDQEAQAQAQAFELTDKTSSDSSTVPTHYSKAFKLFTSIKDTYPFIKLIKVLTKTSAIYNDPSSFPLKPEEIGLTCEKGSSPEQVYTLNNFLKILTMVDDFLITGRILCSICAEFELANDYGEEEEEEEEEVDQITGQNIDQLLEKSLLKIQKNWWSNDSKYYGFE</sequence>
<name>A0A1E4TSF5_PACTA</name>
<accession>A0A1E4TSF5</accession>
<evidence type="ECO:0000313" key="3">
    <source>
        <dbReference type="Proteomes" id="UP000094236"/>
    </source>
</evidence>
<dbReference type="AlphaFoldDB" id="A0A1E4TSF5"/>
<reference evidence="3" key="1">
    <citation type="submission" date="2016-05" db="EMBL/GenBank/DDBJ databases">
        <title>Comparative genomics of biotechnologically important yeasts.</title>
        <authorList>
            <consortium name="DOE Joint Genome Institute"/>
            <person name="Riley R."/>
            <person name="Haridas S."/>
            <person name="Wolfe K.H."/>
            <person name="Lopes M.R."/>
            <person name="Hittinger C.T."/>
            <person name="Goker M."/>
            <person name="Salamov A."/>
            <person name="Wisecaver J."/>
            <person name="Long T.M."/>
            <person name="Aerts A.L."/>
            <person name="Barry K."/>
            <person name="Choi C."/>
            <person name="Clum A."/>
            <person name="Coughlan A.Y."/>
            <person name="Deshpande S."/>
            <person name="Douglass A.P."/>
            <person name="Hanson S.J."/>
            <person name="Klenk H.-P."/>
            <person name="Labutti K."/>
            <person name="Lapidus A."/>
            <person name="Lindquist E."/>
            <person name="Lipzen A."/>
            <person name="Meier-Kolthoff J.P."/>
            <person name="Ohm R.A."/>
            <person name="Otillar R.P."/>
            <person name="Pangilinan J."/>
            <person name="Peng Y."/>
            <person name="Rokas A."/>
            <person name="Rosa C.A."/>
            <person name="Scheuner C."/>
            <person name="Sibirny A.A."/>
            <person name="Slot J.C."/>
            <person name="Stielow J.B."/>
            <person name="Sun H."/>
            <person name="Kurtzman C.P."/>
            <person name="Blackwell M."/>
            <person name="Grigoriev I.V."/>
            <person name="Jeffries T.W."/>
        </authorList>
    </citation>
    <scope>NUCLEOTIDE SEQUENCE [LARGE SCALE GENOMIC DNA]</scope>
    <source>
        <strain evidence="3">NRRL Y-2460</strain>
    </source>
</reference>
<feature type="region of interest" description="Disordered" evidence="1">
    <location>
        <begin position="277"/>
        <end position="318"/>
    </location>
</feature>
<organism evidence="2 3">
    <name type="scientific">Pachysolen tannophilus NRRL Y-2460</name>
    <dbReference type="NCBI Taxonomy" id="669874"/>
    <lineage>
        <taxon>Eukaryota</taxon>
        <taxon>Fungi</taxon>
        <taxon>Dikarya</taxon>
        <taxon>Ascomycota</taxon>
        <taxon>Saccharomycotina</taxon>
        <taxon>Pichiomycetes</taxon>
        <taxon>Pachysolenaceae</taxon>
        <taxon>Pachysolen</taxon>
    </lineage>
</organism>
<dbReference type="Proteomes" id="UP000094236">
    <property type="component" value="Unassembled WGS sequence"/>
</dbReference>
<proteinExistence type="predicted"/>
<keyword evidence="3" id="KW-1185">Reference proteome</keyword>
<feature type="compositionally biased region" description="Basic and acidic residues" evidence="1">
    <location>
        <begin position="287"/>
        <end position="296"/>
    </location>
</feature>
<evidence type="ECO:0000256" key="1">
    <source>
        <dbReference type="SAM" id="MobiDB-lite"/>
    </source>
</evidence>
<dbReference type="EMBL" id="KV454015">
    <property type="protein sequence ID" value="ODV94691.1"/>
    <property type="molecule type" value="Genomic_DNA"/>
</dbReference>
<gene>
    <name evidence="2" type="ORF">PACTADRAFT_50551</name>
</gene>
<dbReference type="OrthoDB" id="3986620at2759"/>